<comment type="caution">
    <text evidence="2">The sequence shown here is derived from an EMBL/GenBank/DDBJ whole genome shotgun (WGS) entry which is preliminary data.</text>
</comment>
<reference evidence="3" key="1">
    <citation type="submission" date="2017-06" db="EMBL/GenBank/DDBJ databases">
        <title>Herbaspirillum phytohormonus sp. nov., isolated from the root nodule of Robinia pseudoacacia in lead-zinc mine.</title>
        <authorList>
            <person name="Fan M."/>
            <person name="Lin Y."/>
        </authorList>
    </citation>
    <scope>NUCLEOTIDE SEQUENCE [LARGE SCALE GENOMIC DNA]</scope>
    <source>
        <strain evidence="3">SC-089</strain>
    </source>
</reference>
<dbReference type="OrthoDB" id="9793083at2"/>
<evidence type="ECO:0000313" key="3">
    <source>
        <dbReference type="Proteomes" id="UP000214603"/>
    </source>
</evidence>
<dbReference type="InterPro" id="IPR003779">
    <property type="entry name" value="CMD-like"/>
</dbReference>
<proteinExistence type="predicted"/>
<protein>
    <submittedName>
        <fullName evidence="2">4-carboxymuconolactone decarboxylase</fullName>
    </submittedName>
</protein>
<dbReference type="PANTHER" id="PTHR33570">
    <property type="entry name" value="4-CARBOXYMUCONOLACTONE DECARBOXYLASE FAMILY PROTEIN"/>
    <property type="match status" value="1"/>
</dbReference>
<sequence length="123" mass="13600">MEDSRFEAGLAVRKAVLGKEHVEKSLASADPLSMELQKLVTEYCWGSVWTRPGLERKTRSMLNLAMLCALNRPHELKLHLRGALTNGCSKEEIVEVILQAAIYCGVPAAIDAMRTAKEVFSEA</sequence>
<name>A0A225MYB1_9BURK</name>
<dbReference type="PANTHER" id="PTHR33570:SF2">
    <property type="entry name" value="CARBOXYMUCONOLACTONE DECARBOXYLASE-LIKE DOMAIN-CONTAINING PROTEIN"/>
    <property type="match status" value="1"/>
</dbReference>
<accession>A0A225MYB1</accession>
<dbReference type="RefSeq" id="WP_088602268.1">
    <property type="nucleotide sequence ID" value="NZ_NJIH01000003.1"/>
</dbReference>
<dbReference type="Gene3D" id="1.20.1290.10">
    <property type="entry name" value="AhpD-like"/>
    <property type="match status" value="1"/>
</dbReference>
<gene>
    <name evidence="2" type="ORF">CEY11_05055</name>
</gene>
<dbReference type="InterPro" id="IPR029032">
    <property type="entry name" value="AhpD-like"/>
</dbReference>
<evidence type="ECO:0000313" key="2">
    <source>
        <dbReference type="EMBL" id="OWT63689.1"/>
    </source>
</evidence>
<dbReference type="Pfam" id="PF02627">
    <property type="entry name" value="CMD"/>
    <property type="match status" value="1"/>
</dbReference>
<feature type="domain" description="Carboxymuconolactone decarboxylase-like" evidence="1">
    <location>
        <begin position="35"/>
        <end position="118"/>
    </location>
</feature>
<keyword evidence="3" id="KW-1185">Reference proteome</keyword>
<dbReference type="InterPro" id="IPR052512">
    <property type="entry name" value="4CMD/NDH-1_regulator"/>
</dbReference>
<evidence type="ECO:0000259" key="1">
    <source>
        <dbReference type="Pfam" id="PF02627"/>
    </source>
</evidence>
<organism evidence="2 3">
    <name type="scientific">Candidimonas nitroreducens</name>
    <dbReference type="NCBI Taxonomy" id="683354"/>
    <lineage>
        <taxon>Bacteria</taxon>
        <taxon>Pseudomonadati</taxon>
        <taxon>Pseudomonadota</taxon>
        <taxon>Betaproteobacteria</taxon>
        <taxon>Burkholderiales</taxon>
        <taxon>Alcaligenaceae</taxon>
        <taxon>Candidimonas</taxon>
    </lineage>
</organism>
<dbReference type="Proteomes" id="UP000214603">
    <property type="component" value="Unassembled WGS sequence"/>
</dbReference>
<dbReference type="EMBL" id="NJIH01000003">
    <property type="protein sequence ID" value="OWT63689.1"/>
    <property type="molecule type" value="Genomic_DNA"/>
</dbReference>
<dbReference type="AlphaFoldDB" id="A0A225MYB1"/>
<dbReference type="SUPFAM" id="SSF69118">
    <property type="entry name" value="AhpD-like"/>
    <property type="match status" value="1"/>
</dbReference>
<dbReference type="GO" id="GO:0051920">
    <property type="term" value="F:peroxiredoxin activity"/>
    <property type="evidence" value="ECO:0007669"/>
    <property type="project" value="InterPro"/>
</dbReference>